<protein>
    <submittedName>
        <fullName evidence="1">Genomic scaffold, ProqFM164S01</fullName>
    </submittedName>
</protein>
<evidence type="ECO:0000313" key="2">
    <source>
        <dbReference type="Proteomes" id="UP000030686"/>
    </source>
</evidence>
<keyword evidence="2" id="KW-1185">Reference proteome</keyword>
<name>W6PSU0_PENRF</name>
<dbReference type="Proteomes" id="UP000030686">
    <property type="component" value="Unassembled WGS sequence"/>
</dbReference>
<reference evidence="1" key="1">
    <citation type="journal article" date="2014" name="Nat. Commun.">
        <title>Multiple recent horizontal transfers of a large genomic region in cheese making fungi.</title>
        <authorList>
            <person name="Cheeseman K."/>
            <person name="Ropars J."/>
            <person name="Renault P."/>
            <person name="Dupont J."/>
            <person name="Gouzy J."/>
            <person name="Branca A."/>
            <person name="Abraham A.L."/>
            <person name="Ceppi M."/>
            <person name="Conseiller E."/>
            <person name="Debuchy R."/>
            <person name="Malagnac F."/>
            <person name="Goarin A."/>
            <person name="Silar P."/>
            <person name="Lacoste S."/>
            <person name="Sallet E."/>
            <person name="Bensimon A."/>
            <person name="Giraud T."/>
            <person name="Brygoo Y."/>
        </authorList>
    </citation>
    <scope>NUCLEOTIDE SEQUENCE [LARGE SCALE GENOMIC DNA]</scope>
    <source>
        <strain evidence="1">FM164</strain>
    </source>
</reference>
<accession>W6PSU0</accession>
<proteinExistence type="predicted"/>
<evidence type="ECO:0000313" key="1">
    <source>
        <dbReference type="EMBL" id="CDM26791.1"/>
    </source>
</evidence>
<gene>
    <name evidence="1" type="ORF">PROQFM164_S01g000600</name>
</gene>
<dbReference type="AlphaFoldDB" id="W6PSU0"/>
<sequence length="80" mass="8650">MHEHALSLVDLYLFPVSAGPAHNGSLQCRVHVMSSEENALCTIPAPDGHFQMQVTTLFRDCETSASVVTHHTRDSDGSGT</sequence>
<dbReference type="EMBL" id="HG792015">
    <property type="protein sequence ID" value="CDM26791.1"/>
    <property type="molecule type" value="Genomic_DNA"/>
</dbReference>
<organism evidence="1 2">
    <name type="scientific">Penicillium roqueforti (strain FM164)</name>
    <dbReference type="NCBI Taxonomy" id="1365484"/>
    <lineage>
        <taxon>Eukaryota</taxon>
        <taxon>Fungi</taxon>
        <taxon>Dikarya</taxon>
        <taxon>Ascomycota</taxon>
        <taxon>Pezizomycotina</taxon>
        <taxon>Eurotiomycetes</taxon>
        <taxon>Eurotiomycetidae</taxon>
        <taxon>Eurotiales</taxon>
        <taxon>Aspergillaceae</taxon>
        <taxon>Penicillium</taxon>
    </lineage>
</organism>